<proteinExistence type="predicted"/>
<keyword evidence="2" id="KW-1133">Transmembrane helix</keyword>
<evidence type="ECO:0000313" key="4">
    <source>
        <dbReference type="Proteomes" id="UP001321479"/>
    </source>
</evidence>
<feature type="transmembrane region" description="Helical" evidence="2">
    <location>
        <begin position="6"/>
        <end position="24"/>
    </location>
</feature>
<protein>
    <recommendedName>
        <fullName evidence="5">Secreted protein</fullName>
    </recommendedName>
</protein>
<dbReference type="GeneID" id="80558484"/>
<feature type="region of interest" description="Disordered" evidence="1">
    <location>
        <begin position="134"/>
        <end position="162"/>
    </location>
</feature>
<evidence type="ECO:0000313" key="3">
    <source>
        <dbReference type="EMBL" id="BCS83279.1"/>
    </source>
</evidence>
<sequence>MISNKTITIILIIFVLGILVYFYLQQNKTKNHEFLKESLNDKKIKSRTKSKSRSKSKSKSKKINSKNIKPKNTNPKKVRFNDCVEYKTYKNMSPSIDSSKIDVDTILSCGFLNSPIKTSPKLISPSLNLSCSDSEKSESLRSNSSVCSSDDDSDSSESDCHINYDNVIPSNLKSETDNWDNNFGLPLMSQKEHNNFVSKLKKNHSNYEKSIGEFTKYKTDNSTLIKTDTTIDPFAPKNKPSLSGLAVCDVYDQKVAGPKARPKIVKKNSPTCVIYENENEMNGGQISGTELTGFDGSAGYKSAAFGCEF</sequence>
<dbReference type="Proteomes" id="UP001321479">
    <property type="component" value="Segment"/>
</dbReference>
<evidence type="ECO:0000256" key="1">
    <source>
        <dbReference type="SAM" id="MobiDB-lite"/>
    </source>
</evidence>
<name>A0ABM7NT12_9VIRU</name>
<evidence type="ECO:0008006" key="5">
    <source>
        <dbReference type="Google" id="ProtNLM"/>
    </source>
</evidence>
<dbReference type="EMBL" id="AP024483">
    <property type="protein sequence ID" value="BCS83279.1"/>
    <property type="molecule type" value="Genomic_DNA"/>
</dbReference>
<keyword evidence="4" id="KW-1185">Reference proteome</keyword>
<dbReference type="RefSeq" id="YP_010841887.1">
    <property type="nucleotide sequence ID" value="NC_079139.1"/>
</dbReference>
<feature type="region of interest" description="Disordered" evidence="1">
    <location>
        <begin position="45"/>
        <end position="76"/>
    </location>
</feature>
<feature type="compositionally biased region" description="Low complexity" evidence="1">
    <location>
        <begin position="65"/>
        <end position="75"/>
    </location>
</feature>
<organism evidence="3 4">
    <name type="scientific">Cotonvirus japonicus</name>
    <dbReference type="NCBI Taxonomy" id="2811091"/>
    <lineage>
        <taxon>Viruses</taxon>
        <taxon>Varidnaviria</taxon>
        <taxon>Bamfordvirae</taxon>
        <taxon>Nucleocytoviricota</taxon>
        <taxon>Megaviricetes</taxon>
        <taxon>Imitervirales</taxon>
        <taxon>Mimiviridae</taxon>
        <taxon>Megamimivirinae</taxon>
        <taxon>Cotonvirus</taxon>
        <taxon>Cotonvirus japonicum</taxon>
    </lineage>
</organism>
<accession>A0ABM7NT12</accession>
<reference evidence="3 4" key="1">
    <citation type="submission" date="2021-02" db="EMBL/GenBank/DDBJ databases">
        <title>Cotonvirus japonicus, which uses Golgi apparatus of host cells for its virion factory, phylogenetically links tailed tupanvirus and icosahedral mimivirus.</title>
        <authorList>
            <person name="Takahashi H."/>
            <person name="Fukaya S."/>
            <person name="Song C."/>
            <person name="Murata K."/>
            <person name="Takemura M."/>
        </authorList>
    </citation>
    <scope>NUCLEOTIDE SEQUENCE [LARGE SCALE GENOMIC DNA]</scope>
</reference>
<keyword evidence="2" id="KW-0472">Membrane</keyword>
<evidence type="ECO:0000256" key="2">
    <source>
        <dbReference type="SAM" id="Phobius"/>
    </source>
</evidence>
<feature type="compositionally biased region" description="Basic residues" evidence="1">
    <location>
        <begin position="45"/>
        <end position="64"/>
    </location>
</feature>
<keyword evidence="2" id="KW-0812">Transmembrane</keyword>